<keyword evidence="8 12" id="KW-0812">Transmembrane</keyword>
<dbReference type="OrthoDB" id="9778062at2"/>
<reference evidence="13 14" key="1">
    <citation type="submission" date="2010-06" db="EMBL/GenBank/DDBJ databases">
        <title>Complete sequence of chromosome of Nitrosococcus watsoni C-113.</title>
        <authorList>
            <consortium name="US DOE Joint Genome Institute"/>
            <person name="Lucas S."/>
            <person name="Copeland A."/>
            <person name="Lapidus A."/>
            <person name="Cheng J.-F."/>
            <person name="Bruce D."/>
            <person name="Goodwin L."/>
            <person name="Pitluck S."/>
            <person name="Malfatti S.A."/>
            <person name="Chain P.S.G."/>
            <person name="Land M."/>
            <person name="Hauser L."/>
            <person name="Kyrpides N."/>
            <person name="Ivanova N."/>
            <person name="Cambell M.A."/>
            <person name="Heidelberg J.F."/>
            <person name="Klotz M.G."/>
            <person name="Woyke T."/>
        </authorList>
    </citation>
    <scope>NUCLEOTIDE SEQUENCE [LARGE SCALE GENOMIC DNA]</scope>
    <source>
        <strain evidence="13 14">C-113</strain>
    </source>
</reference>
<dbReference type="RefSeq" id="WP_013220673.1">
    <property type="nucleotide sequence ID" value="NC_014315.1"/>
</dbReference>
<evidence type="ECO:0000313" key="14">
    <source>
        <dbReference type="Proteomes" id="UP000000393"/>
    </source>
</evidence>
<dbReference type="eggNOG" id="COG0795">
    <property type="taxonomic scope" value="Bacteria"/>
</dbReference>
<dbReference type="PANTHER" id="PTHR33529:SF7">
    <property type="entry name" value="LIPOPOLYSACCHARIDE EXPORT SYSTEM PERMEASE PROTEIN LPTF"/>
    <property type="match status" value="1"/>
</dbReference>
<dbReference type="EMBL" id="CP002086">
    <property type="protein sequence ID" value="ADJ28581.1"/>
    <property type="molecule type" value="Genomic_DNA"/>
</dbReference>
<evidence type="ECO:0000256" key="3">
    <source>
        <dbReference type="ARBA" id="ARBA00007725"/>
    </source>
</evidence>
<evidence type="ECO:0000256" key="6">
    <source>
        <dbReference type="ARBA" id="ARBA00022475"/>
    </source>
</evidence>
<dbReference type="AlphaFoldDB" id="D8K6Q4"/>
<evidence type="ECO:0000256" key="9">
    <source>
        <dbReference type="ARBA" id="ARBA00022989"/>
    </source>
</evidence>
<feature type="transmembrane region" description="Helical" evidence="12">
    <location>
        <begin position="21"/>
        <end position="40"/>
    </location>
</feature>
<gene>
    <name evidence="13" type="ordered locus">Nwat_1711</name>
</gene>
<feature type="transmembrane region" description="Helical" evidence="12">
    <location>
        <begin position="102"/>
        <end position="124"/>
    </location>
</feature>
<dbReference type="GO" id="GO:0043190">
    <property type="term" value="C:ATP-binding cassette (ABC) transporter complex"/>
    <property type="evidence" value="ECO:0007669"/>
    <property type="project" value="InterPro"/>
</dbReference>
<dbReference type="InterPro" id="IPR030922">
    <property type="entry name" value="LptF"/>
</dbReference>
<dbReference type="Pfam" id="PF03739">
    <property type="entry name" value="LptF_LptG"/>
    <property type="match status" value="1"/>
</dbReference>
<evidence type="ECO:0000256" key="10">
    <source>
        <dbReference type="ARBA" id="ARBA00023136"/>
    </source>
</evidence>
<evidence type="ECO:0000256" key="1">
    <source>
        <dbReference type="ARBA" id="ARBA00002265"/>
    </source>
</evidence>
<dbReference type="KEGG" id="nwa:Nwat_1711"/>
<organism evidence="13 14">
    <name type="scientific">Nitrosococcus watsoni (strain C-113)</name>
    <dbReference type="NCBI Taxonomy" id="105559"/>
    <lineage>
        <taxon>Bacteria</taxon>
        <taxon>Pseudomonadati</taxon>
        <taxon>Pseudomonadota</taxon>
        <taxon>Gammaproteobacteria</taxon>
        <taxon>Chromatiales</taxon>
        <taxon>Chromatiaceae</taxon>
        <taxon>Nitrosococcus</taxon>
    </lineage>
</organism>
<evidence type="ECO:0000256" key="4">
    <source>
        <dbReference type="ARBA" id="ARBA00014213"/>
    </source>
</evidence>
<evidence type="ECO:0000256" key="8">
    <source>
        <dbReference type="ARBA" id="ARBA00022692"/>
    </source>
</evidence>
<feature type="transmembrane region" description="Helical" evidence="12">
    <location>
        <begin position="270"/>
        <end position="291"/>
    </location>
</feature>
<accession>D8K6Q4</accession>
<dbReference type="GO" id="GO:0055085">
    <property type="term" value="P:transmembrane transport"/>
    <property type="evidence" value="ECO:0007669"/>
    <property type="project" value="InterPro"/>
</dbReference>
<evidence type="ECO:0000256" key="12">
    <source>
        <dbReference type="SAM" id="Phobius"/>
    </source>
</evidence>
<keyword evidence="5" id="KW-0813">Transport</keyword>
<evidence type="ECO:0000256" key="5">
    <source>
        <dbReference type="ARBA" id="ARBA00022448"/>
    </source>
</evidence>
<evidence type="ECO:0000313" key="13">
    <source>
        <dbReference type="EMBL" id="ADJ28581.1"/>
    </source>
</evidence>
<proteinExistence type="inferred from homology"/>
<evidence type="ECO:0000256" key="2">
    <source>
        <dbReference type="ARBA" id="ARBA00004429"/>
    </source>
</evidence>
<dbReference type="NCBIfam" id="TIGR04407">
    <property type="entry name" value="LptF_YjgP"/>
    <property type="match status" value="1"/>
</dbReference>
<evidence type="ECO:0000256" key="7">
    <source>
        <dbReference type="ARBA" id="ARBA00022519"/>
    </source>
</evidence>
<sequence>MLKFLIVDRYILKELSLNATAITLVLLLIFGGIRFIRFLSQATKGKVPGEAILALSGYEAIGALVLLLPLASFLAVLLALGRMGADNEVIALFACGVSRRHLLRVVLTFGLVLAIGVGSISLYLGPAASAEGYRLKQQALLAAETSGLVAGNFKESQHGQRVFYAESLTEDGLGMKNVFIQVWEPTQKTLFRAATGHLQTDEGTGDKHLILEDGYRYDLMGEEVGIRIFRFERHGILVKKGGMQEFRIRHQTLPTLTLWEMGAPKDIAEIQWRISMPITTLLLVMLAVPLARSGPRQGRYAGLLPAVLVYVIYSNMLGIARNWVEHEVIPAFLGLWWIHALMLLVVLISLWPRPLRIALHQARQLLTWARLRPRRGAAKRSTF</sequence>
<keyword evidence="10 12" id="KW-0472">Membrane</keyword>
<evidence type="ECO:0000256" key="11">
    <source>
        <dbReference type="ARBA" id="ARBA00026081"/>
    </source>
</evidence>
<dbReference type="Proteomes" id="UP000000393">
    <property type="component" value="Chromosome"/>
</dbReference>
<feature type="transmembrane region" description="Helical" evidence="12">
    <location>
        <begin position="329"/>
        <end position="351"/>
    </location>
</feature>
<keyword evidence="9 12" id="KW-1133">Transmembrane helix</keyword>
<keyword evidence="6" id="KW-1003">Cell membrane</keyword>
<keyword evidence="7" id="KW-0997">Cell inner membrane</keyword>
<keyword evidence="14" id="KW-1185">Reference proteome</keyword>
<feature type="transmembrane region" description="Helical" evidence="12">
    <location>
        <begin position="303"/>
        <end position="323"/>
    </location>
</feature>
<dbReference type="HOGENOM" id="CLU_028799_0_2_6"/>
<comment type="subcellular location">
    <subcellularLocation>
        <location evidence="2">Cell inner membrane</location>
        <topology evidence="2">Multi-pass membrane protein</topology>
    </subcellularLocation>
</comment>
<comment type="function">
    <text evidence="1">Part of the ABC transporter complex LptBFG involved in the translocation of lipopolysaccharide (LPS) from the inner membrane to the outer membrane.</text>
</comment>
<dbReference type="InterPro" id="IPR005495">
    <property type="entry name" value="LptG/LptF_permease"/>
</dbReference>
<feature type="transmembrane region" description="Helical" evidence="12">
    <location>
        <begin position="60"/>
        <end position="81"/>
    </location>
</feature>
<protein>
    <recommendedName>
        <fullName evidence="4">Lipopolysaccharide export system permease protein LptF</fullName>
    </recommendedName>
</protein>
<dbReference type="PANTHER" id="PTHR33529">
    <property type="entry name" value="SLR0882 PROTEIN-RELATED"/>
    <property type="match status" value="1"/>
</dbReference>
<comment type="subunit">
    <text evidence="11">Component of the lipopolysaccharide transport and assembly complex. The LptBFG transporter is composed of two ATP-binding proteins (LptB) and two transmembrane proteins (LptF and LptG).</text>
</comment>
<dbReference type="STRING" id="105559.Nwat_1711"/>
<comment type="similarity">
    <text evidence="3">Belongs to the LptF/LptG family.</text>
</comment>
<dbReference type="GO" id="GO:0015920">
    <property type="term" value="P:lipopolysaccharide transport"/>
    <property type="evidence" value="ECO:0007669"/>
    <property type="project" value="TreeGrafter"/>
</dbReference>
<name>D8K6Q4_NITWC</name>